<reference evidence="1 2" key="1">
    <citation type="submission" date="2018-05" db="EMBL/GenBank/DDBJ databases">
        <title>Comparative genomics of bacterial root endophytes of switchgrass collected from native prairies over two seasons.</title>
        <authorList>
            <person name="Tang Y."/>
        </authorList>
    </citation>
    <scope>NUCLEOTIDE SEQUENCE [LARGE SCALE GENOMIC DNA]</scope>
    <source>
        <strain evidence="1 2">NFIX32</strain>
    </source>
</reference>
<name>A0A318I8I9_BURPY</name>
<protein>
    <submittedName>
        <fullName evidence="1">Uncharacterized protein DUF2827</fullName>
    </submittedName>
</protein>
<dbReference type="Proteomes" id="UP000247755">
    <property type="component" value="Unassembled WGS sequence"/>
</dbReference>
<dbReference type="InterPro" id="IPR021234">
    <property type="entry name" value="DUF2827"/>
</dbReference>
<dbReference type="RefSeq" id="WP_072444806.1">
    <property type="nucleotide sequence ID" value="NZ_CADFDT010000002.1"/>
</dbReference>
<accession>A0A318I8I9</accession>
<comment type="caution">
    <text evidence="1">The sequence shown here is derived from an EMBL/GenBank/DDBJ whole genome shotgun (WGS) entry which is preliminary data.</text>
</comment>
<evidence type="ECO:0000313" key="2">
    <source>
        <dbReference type="Proteomes" id="UP000247755"/>
    </source>
</evidence>
<dbReference type="AlphaFoldDB" id="A0A318I8I9"/>
<sequence length="374" mass="41448">MLNGRRLKVGVTIFLRRGFQSIWENGIFQNCYFLATLLAHSPLVEAAYLVNGGDGDPAEAQDFLALAPVPVIDLATAQRSLDVVIELSAQLDPEWGRAFRARGGKIVGMRVANDYVIDIERMMFDRPSGMLISGTPYDALWTLPAFMRTCGAYYGSALRAPVAAMQHLWSPALLEHAARTPDGGRAFGYEPGRERWRLAILEPNICMVKTSHIPMLAADLAHRQQPGMIEYLRVFNTMELKGDAQFVGFARSLDLVTQGRATFEPRVPVYEILTRQAEAIVSHHWENAQNYLYYEALHGGYPLVHNSALLGGCGYRYEDFDCEGAALALREAFAVHDAQLADYRSAARTFLATLDPLAPSNVEHYGAAIAALWP</sequence>
<gene>
    <name evidence="1" type="ORF">NA66_103313</name>
</gene>
<dbReference type="EMBL" id="QJJY01000033">
    <property type="protein sequence ID" value="PXX23797.1"/>
    <property type="molecule type" value="Genomic_DNA"/>
</dbReference>
<organism evidence="1 2">
    <name type="scientific">Burkholderia pyrrocinia</name>
    <name type="common">Pseudomonas pyrrocinia</name>
    <dbReference type="NCBI Taxonomy" id="60550"/>
    <lineage>
        <taxon>Bacteria</taxon>
        <taxon>Pseudomonadati</taxon>
        <taxon>Pseudomonadota</taxon>
        <taxon>Betaproteobacteria</taxon>
        <taxon>Burkholderiales</taxon>
        <taxon>Burkholderiaceae</taxon>
        <taxon>Burkholderia</taxon>
        <taxon>Burkholderia cepacia complex</taxon>
    </lineage>
</organism>
<evidence type="ECO:0000313" key="1">
    <source>
        <dbReference type="EMBL" id="PXX23797.1"/>
    </source>
</evidence>
<dbReference type="Pfam" id="PF10933">
    <property type="entry name" value="DUF2827"/>
    <property type="match status" value="1"/>
</dbReference>
<proteinExistence type="predicted"/>